<dbReference type="eggNOG" id="KOG0143">
    <property type="taxonomic scope" value="Eukaryota"/>
</dbReference>
<keyword evidence="2" id="KW-0479">Metal-binding</keyword>
<dbReference type="RefSeq" id="XP_005826247.1">
    <property type="nucleotide sequence ID" value="XM_005826190.1"/>
</dbReference>
<dbReference type="GO" id="GO:0016491">
    <property type="term" value="F:oxidoreductase activity"/>
    <property type="evidence" value="ECO:0007669"/>
    <property type="project" value="UniProtKB-KW"/>
</dbReference>
<evidence type="ECO:0000256" key="5">
    <source>
        <dbReference type="SAM" id="MobiDB-lite"/>
    </source>
</evidence>
<evidence type="ECO:0000256" key="1">
    <source>
        <dbReference type="ARBA" id="ARBA00008056"/>
    </source>
</evidence>
<dbReference type="PANTHER" id="PTHR10209:SF867">
    <property type="entry name" value="2-OXOGLUTARATE (2OG) AND FE(II)-DEPENDENT OXYGENASE SUPERFAMILY PROTEIN"/>
    <property type="match status" value="1"/>
</dbReference>
<comment type="similarity">
    <text evidence="1">Belongs to the iron/ascorbate-dependent oxidoreductase family.</text>
</comment>
<dbReference type="SUPFAM" id="SSF51197">
    <property type="entry name" value="Clavaminate synthase-like"/>
    <property type="match status" value="1"/>
</dbReference>
<evidence type="ECO:0000259" key="7">
    <source>
        <dbReference type="Pfam" id="PF14226"/>
    </source>
</evidence>
<evidence type="ECO:0000256" key="4">
    <source>
        <dbReference type="ARBA" id="ARBA00023004"/>
    </source>
</evidence>
<feature type="domain" description="Non-haem dioxygenase N-terminal" evidence="7">
    <location>
        <begin position="3"/>
        <end position="122"/>
    </location>
</feature>
<evidence type="ECO:0000259" key="6">
    <source>
        <dbReference type="Pfam" id="PF03171"/>
    </source>
</evidence>
<reference evidence="10" key="2">
    <citation type="submission" date="2012-11" db="EMBL/GenBank/DDBJ databases">
        <authorList>
            <person name="Kuo A."/>
            <person name="Curtis B.A."/>
            <person name="Tanifuji G."/>
            <person name="Burki F."/>
            <person name="Gruber A."/>
            <person name="Irimia M."/>
            <person name="Maruyama S."/>
            <person name="Arias M.C."/>
            <person name="Ball S.G."/>
            <person name="Gile G.H."/>
            <person name="Hirakawa Y."/>
            <person name="Hopkins J.F."/>
            <person name="Rensing S.A."/>
            <person name="Schmutz J."/>
            <person name="Symeonidi A."/>
            <person name="Elias M."/>
            <person name="Eveleigh R.J."/>
            <person name="Herman E.K."/>
            <person name="Klute M.J."/>
            <person name="Nakayama T."/>
            <person name="Obornik M."/>
            <person name="Reyes-Prieto A."/>
            <person name="Armbrust E.V."/>
            <person name="Aves S.J."/>
            <person name="Beiko R.G."/>
            <person name="Coutinho P."/>
            <person name="Dacks J.B."/>
            <person name="Durnford D.G."/>
            <person name="Fast N.M."/>
            <person name="Green B.R."/>
            <person name="Grisdale C."/>
            <person name="Hempe F."/>
            <person name="Henrissat B."/>
            <person name="Hoppner M.P."/>
            <person name="Ishida K.-I."/>
            <person name="Kim E."/>
            <person name="Koreny L."/>
            <person name="Kroth P.G."/>
            <person name="Liu Y."/>
            <person name="Malik S.-B."/>
            <person name="Maier U.G."/>
            <person name="McRose D."/>
            <person name="Mock T."/>
            <person name="Neilson J.A."/>
            <person name="Onodera N.T."/>
            <person name="Poole A.M."/>
            <person name="Pritham E.J."/>
            <person name="Richards T.A."/>
            <person name="Rocap G."/>
            <person name="Roy S.W."/>
            <person name="Sarai C."/>
            <person name="Schaack S."/>
            <person name="Shirato S."/>
            <person name="Slamovits C.H."/>
            <person name="Spencer D.F."/>
            <person name="Suzuki S."/>
            <person name="Worden A.Z."/>
            <person name="Zauner S."/>
            <person name="Barry K."/>
            <person name="Bell C."/>
            <person name="Bharti A.K."/>
            <person name="Crow J.A."/>
            <person name="Grimwood J."/>
            <person name="Kramer R."/>
            <person name="Lindquist E."/>
            <person name="Lucas S."/>
            <person name="Salamov A."/>
            <person name="McFadden G.I."/>
            <person name="Lane C.E."/>
            <person name="Keeling P.J."/>
            <person name="Gray M.W."/>
            <person name="Grigoriev I.V."/>
            <person name="Archibald J.M."/>
        </authorList>
    </citation>
    <scope>NUCLEOTIDE SEQUENCE</scope>
    <source>
        <strain evidence="10">CCMP2712</strain>
    </source>
</reference>
<keyword evidence="4" id="KW-0408">Iron</keyword>
<evidence type="ECO:0000256" key="2">
    <source>
        <dbReference type="ARBA" id="ARBA00022723"/>
    </source>
</evidence>
<keyword evidence="3" id="KW-0560">Oxidoreductase</keyword>
<name>L1IT69_GUITC</name>
<evidence type="ECO:0000313" key="8">
    <source>
        <dbReference type="EMBL" id="EKX39267.1"/>
    </source>
</evidence>
<dbReference type="PaxDb" id="55529-EKX39267"/>
<dbReference type="Gene3D" id="2.60.120.330">
    <property type="entry name" value="B-lactam Antibiotic, Isopenicillin N Synthase, Chain"/>
    <property type="match status" value="1"/>
</dbReference>
<dbReference type="AlphaFoldDB" id="L1IT69"/>
<dbReference type="OMA" id="FWHVGRE"/>
<keyword evidence="10" id="KW-1185">Reference proteome</keyword>
<dbReference type="GO" id="GO:0046872">
    <property type="term" value="F:metal ion binding"/>
    <property type="evidence" value="ECO:0007669"/>
    <property type="project" value="UniProtKB-KW"/>
</dbReference>
<dbReference type="KEGG" id="gtt:GUITHDRAFT_76562"/>
<dbReference type="Proteomes" id="UP000011087">
    <property type="component" value="Unassembled WGS sequence"/>
</dbReference>
<feature type="region of interest" description="Disordered" evidence="5">
    <location>
        <begin position="214"/>
        <end position="236"/>
    </location>
</feature>
<dbReference type="EnsemblProtists" id="EKX39267">
    <property type="protein sequence ID" value="EKX39267"/>
    <property type="gene ID" value="GUITHDRAFT_76562"/>
</dbReference>
<dbReference type="Pfam" id="PF14226">
    <property type="entry name" value="DIOX_N"/>
    <property type="match status" value="1"/>
</dbReference>
<organism evidence="8">
    <name type="scientific">Guillardia theta (strain CCMP2712)</name>
    <name type="common">Cryptophyte</name>
    <dbReference type="NCBI Taxonomy" id="905079"/>
    <lineage>
        <taxon>Eukaryota</taxon>
        <taxon>Cryptophyceae</taxon>
        <taxon>Pyrenomonadales</taxon>
        <taxon>Geminigeraceae</taxon>
        <taxon>Guillardia</taxon>
    </lineage>
</organism>
<dbReference type="PANTHER" id="PTHR10209">
    <property type="entry name" value="OXIDOREDUCTASE, 2OG-FE II OXYGENASE FAMILY PROTEIN"/>
    <property type="match status" value="1"/>
</dbReference>
<reference evidence="9" key="3">
    <citation type="submission" date="2016-03" db="UniProtKB">
        <authorList>
            <consortium name="EnsemblProtists"/>
        </authorList>
    </citation>
    <scope>IDENTIFICATION</scope>
</reference>
<dbReference type="HOGENOM" id="CLU_010119_6_5_1"/>
<evidence type="ECO:0008006" key="11">
    <source>
        <dbReference type="Google" id="ProtNLM"/>
    </source>
</evidence>
<evidence type="ECO:0000256" key="3">
    <source>
        <dbReference type="ARBA" id="ARBA00023002"/>
    </source>
</evidence>
<dbReference type="PRINTS" id="PR00682">
    <property type="entry name" value="IPNSYNTHASE"/>
</dbReference>
<proteinExistence type="inferred from homology"/>
<accession>L1IT69</accession>
<dbReference type="EMBL" id="JH993041">
    <property type="protein sequence ID" value="EKX39267.1"/>
    <property type="molecule type" value="Genomic_DNA"/>
</dbReference>
<reference evidence="8 10" key="1">
    <citation type="journal article" date="2012" name="Nature">
        <title>Algal genomes reveal evolutionary mosaicism and the fate of nucleomorphs.</title>
        <authorList>
            <consortium name="DOE Joint Genome Institute"/>
            <person name="Curtis B.A."/>
            <person name="Tanifuji G."/>
            <person name="Burki F."/>
            <person name="Gruber A."/>
            <person name="Irimia M."/>
            <person name="Maruyama S."/>
            <person name="Arias M.C."/>
            <person name="Ball S.G."/>
            <person name="Gile G.H."/>
            <person name="Hirakawa Y."/>
            <person name="Hopkins J.F."/>
            <person name="Kuo A."/>
            <person name="Rensing S.A."/>
            <person name="Schmutz J."/>
            <person name="Symeonidi A."/>
            <person name="Elias M."/>
            <person name="Eveleigh R.J."/>
            <person name="Herman E.K."/>
            <person name="Klute M.J."/>
            <person name="Nakayama T."/>
            <person name="Obornik M."/>
            <person name="Reyes-Prieto A."/>
            <person name="Armbrust E.V."/>
            <person name="Aves S.J."/>
            <person name="Beiko R.G."/>
            <person name="Coutinho P."/>
            <person name="Dacks J.B."/>
            <person name="Durnford D.G."/>
            <person name="Fast N.M."/>
            <person name="Green B.R."/>
            <person name="Grisdale C.J."/>
            <person name="Hempel F."/>
            <person name="Henrissat B."/>
            <person name="Hoppner M.P."/>
            <person name="Ishida K."/>
            <person name="Kim E."/>
            <person name="Koreny L."/>
            <person name="Kroth P.G."/>
            <person name="Liu Y."/>
            <person name="Malik S.B."/>
            <person name="Maier U.G."/>
            <person name="McRose D."/>
            <person name="Mock T."/>
            <person name="Neilson J.A."/>
            <person name="Onodera N.T."/>
            <person name="Poole A.M."/>
            <person name="Pritham E.J."/>
            <person name="Richards T.A."/>
            <person name="Rocap G."/>
            <person name="Roy S.W."/>
            <person name="Sarai C."/>
            <person name="Schaack S."/>
            <person name="Shirato S."/>
            <person name="Slamovits C.H."/>
            <person name="Spencer D.F."/>
            <person name="Suzuki S."/>
            <person name="Worden A.Z."/>
            <person name="Zauner S."/>
            <person name="Barry K."/>
            <person name="Bell C."/>
            <person name="Bharti A.K."/>
            <person name="Crow J.A."/>
            <person name="Grimwood J."/>
            <person name="Kramer R."/>
            <person name="Lindquist E."/>
            <person name="Lucas S."/>
            <person name="Salamov A."/>
            <person name="McFadden G.I."/>
            <person name="Lane C.E."/>
            <person name="Keeling P.J."/>
            <person name="Gray M.W."/>
            <person name="Grigoriev I.V."/>
            <person name="Archibald J.M."/>
        </authorList>
    </citation>
    <scope>NUCLEOTIDE SEQUENCE</scope>
    <source>
        <strain evidence="8 10">CCMP2712</strain>
    </source>
</reference>
<dbReference type="InterPro" id="IPR026992">
    <property type="entry name" value="DIOX_N"/>
</dbReference>
<protein>
    <recommendedName>
        <fullName evidence="11">Non-haem dioxygenase N-terminal domain-containing protein</fullName>
    </recommendedName>
</protein>
<sequence length="236" mass="27272">MGVPVVDMAGGEEEAARRMSEACREFGFFYLVGHGVEEELRAKLYEEMRRFFALPEGTKEKYHTRTNSYNRGWTPMEEETLDPSKQTRGDTKEGYYIGREIPLEGHPMSGKPLHGPNVWPSEEELPGWKETMERYFESVSMVGHRLLRLLALSQPMLFLRLLHYSEIKSSVDEEGKGVYACGEHTDYGMITLLSTDENPGLQIKLKDGQWIDIPPRKVTGEKKEEREEHQEEEKEK</sequence>
<dbReference type="Pfam" id="PF03171">
    <property type="entry name" value="2OG-FeII_Oxy"/>
    <property type="match status" value="1"/>
</dbReference>
<dbReference type="STRING" id="905079.L1IT69"/>
<feature type="domain" description="Isopenicillin N synthase-like Fe(2+) 2OG dioxygenase" evidence="6">
    <location>
        <begin position="172"/>
        <end position="217"/>
    </location>
</feature>
<dbReference type="InterPro" id="IPR044861">
    <property type="entry name" value="IPNS-like_FE2OG_OXY"/>
</dbReference>
<gene>
    <name evidence="8" type="ORF">GUITHDRAFT_76562</name>
</gene>
<dbReference type="GeneID" id="17296001"/>
<dbReference type="InterPro" id="IPR027443">
    <property type="entry name" value="IPNS-like_sf"/>
</dbReference>
<evidence type="ECO:0000313" key="10">
    <source>
        <dbReference type="Proteomes" id="UP000011087"/>
    </source>
</evidence>
<evidence type="ECO:0000313" key="9">
    <source>
        <dbReference type="EnsemblProtists" id="EKX39267"/>
    </source>
</evidence>
<dbReference type="OrthoDB" id="288590at2759"/>